<protein>
    <submittedName>
        <fullName evidence="2">Uncharacterized protein</fullName>
    </submittedName>
</protein>
<dbReference type="KEGG" id="haz:A9404_00235"/>
<dbReference type="AlphaFoldDB" id="A0A191ZDS1"/>
<dbReference type="STRING" id="1860122.A9404_00235"/>
<name>A0A191ZDS1_9GAMM</name>
<evidence type="ECO:0000256" key="1">
    <source>
        <dbReference type="SAM" id="MobiDB-lite"/>
    </source>
</evidence>
<evidence type="ECO:0000313" key="3">
    <source>
        <dbReference type="Proteomes" id="UP000078596"/>
    </source>
</evidence>
<dbReference type="EMBL" id="CP016027">
    <property type="protein sequence ID" value="ANJ66018.1"/>
    <property type="molecule type" value="Genomic_DNA"/>
</dbReference>
<keyword evidence="3" id="KW-1185">Reference proteome</keyword>
<reference evidence="2 3" key="1">
    <citation type="submission" date="2016-06" db="EMBL/GenBank/DDBJ databases">
        <title>Insight into the functional genes involving in sulfur oxidation in Pearl River water.</title>
        <authorList>
            <person name="Luo J."/>
            <person name="Tan X."/>
            <person name="Lin W."/>
        </authorList>
    </citation>
    <scope>NUCLEOTIDE SEQUENCE [LARGE SCALE GENOMIC DNA]</scope>
    <source>
        <strain evidence="2 3">LS2</strain>
    </source>
</reference>
<dbReference type="Proteomes" id="UP000078596">
    <property type="component" value="Chromosome"/>
</dbReference>
<accession>A0A191ZDS1</accession>
<sequence>MQLVARFKLKLLRALNVKVDTYRFIAEKDYAMKILQIADQSEEEDLILLALQLAEHQGLLGDGEKAPPAKKSAPKPSARDDADGDAEDKKRYMFGARG</sequence>
<gene>
    <name evidence="2" type="ORF">A9404_00235</name>
</gene>
<evidence type="ECO:0000313" key="2">
    <source>
        <dbReference type="EMBL" id="ANJ66018.1"/>
    </source>
</evidence>
<feature type="region of interest" description="Disordered" evidence="1">
    <location>
        <begin position="60"/>
        <end position="98"/>
    </location>
</feature>
<feature type="compositionally biased region" description="Basic and acidic residues" evidence="1">
    <location>
        <begin position="77"/>
        <end position="91"/>
    </location>
</feature>
<dbReference type="OrthoDB" id="9981817at2"/>
<dbReference type="RefSeq" id="WP_066097597.1">
    <property type="nucleotide sequence ID" value="NZ_CP016027.1"/>
</dbReference>
<proteinExistence type="predicted"/>
<organism evidence="2 3">
    <name type="scientific">Halothiobacillus diazotrophicus</name>
    <dbReference type="NCBI Taxonomy" id="1860122"/>
    <lineage>
        <taxon>Bacteria</taxon>
        <taxon>Pseudomonadati</taxon>
        <taxon>Pseudomonadota</taxon>
        <taxon>Gammaproteobacteria</taxon>
        <taxon>Chromatiales</taxon>
        <taxon>Halothiobacillaceae</taxon>
        <taxon>Halothiobacillus</taxon>
    </lineage>
</organism>